<reference evidence="1 2" key="1">
    <citation type="journal article" date="2018" name="Proc. R. Soc. B">
        <title>A non-coding region near Follistatin controls head colour polymorphism in the Gouldian finch.</title>
        <authorList>
            <person name="Toomey M.B."/>
            <person name="Marques C.I."/>
            <person name="Andrade P."/>
            <person name="Araujo P.M."/>
            <person name="Sabatino S."/>
            <person name="Gazda M.A."/>
            <person name="Afonso S."/>
            <person name="Lopes R.J."/>
            <person name="Corbo J.C."/>
            <person name="Carneiro M."/>
        </authorList>
    </citation>
    <scope>NUCLEOTIDE SEQUENCE [LARGE SCALE GENOMIC DNA]</scope>
    <source>
        <strain evidence="1">Red01</strain>
        <tissue evidence="1">Muscle</tissue>
    </source>
</reference>
<evidence type="ECO:0000313" key="2">
    <source>
        <dbReference type="Proteomes" id="UP000276834"/>
    </source>
</evidence>
<organism evidence="1 2">
    <name type="scientific">Chloebia gouldiae</name>
    <name type="common">Gouldian finch</name>
    <name type="synonym">Erythrura gouldiae</name>
    <dbReference type="NCBI Taxonomy" id="44316"/>
    <lineage>
        <taxon>Eukaryota</taxon>
        <taxon>Metazoa</taxon>
        <taxon>Chordata</taxon>
        <taxon>Craniata</taxon>
        <taxon>Vertebrata</taxon>
        <taxon>Euteleostomi</taxon>
        <taxon>Archelosauria</taxon>
        <taxon>Archosauria</taxon>
        <taxon>Dinosauria</taxon>
        <taxon>Saurischia</taxon>
        <taxon>Theropoda</taxon>
        <taxon>Coelurosauria</taxon>
        <taxon>Aves</taxon>
        <taxon>Neognathae</taxon>
        <taxon>Neoaves</taxon>
        <taxon>Telluraves</taxon>
        <taxon>Australaves</taxon>
        <taxon>Passeriformes</taxon>
        <taxon>Passeroidea</taxon>
        <taxon>Passeridae</taxon>
        <taxon>Chloebia</taxon>
    </lineage>
</organism>
<evidence type="ECO:0000313" key="1">
    <source>
        <dbReference type="EMBL" id="RLW02592.1"/>
    </source>
</evidence>
<dbReference type="AlphaFoldDB" id="A0A3L8SIL5"/>
<keyword evidence="2" id="KW-1185">Reference proteome</keyword>
<proteinExistence type="predicted"/>
<gene>
    <name evidence="1" type="ORF">DV515_00007241</name>
</gene>
<protein>
    <submittedName>
        <fullName evidence="1">Uncharacterized protein</fullName>
    </submittedName>
</protein>
<accession>A0A3L8SIL5</accession>
<dbReference type="OrthoDB" id="10545275at2759"/>
<comment type="caution">
    <text evidence="1">The sequence shown here is derived from an EMBL/GenBank/DDBJ whole genome shotgun (WGS) entry which is preliminary data.</text>
</comment>
<dbReference type="Proteomes" id="UP000276834">
    <property type="component" value="Unassembled WGS sequence"/>
</dbReference>
<name>A0A3L8SIL5_CHLGU</name>
<dbReference type="EMBL" id="QUSF01000018">
    <property type="protein sequence ID" value="RLW02592.1"/>
    <property type="molecule type" value="Genomic_DNA"/>
</dbReference>
<sequence>MVSVLPVSLSCTTFLSLLELKGFLEILHSLRSKAALNLANRKRMVCMDESLLRTEGAKNHHNCTYKGFPGIFVWCGCGKGESSSWMRFSFYTSKKKTDFGDGTFKMGINRGSALSFRKLQP</sequence>